<dbReference type="Proteomes" id="UP000676565">
    <property type="component" value="Unassembled WGS sequence"/>
</dbReference>
<protein>
    <submittedName>
        <fullName evidence="2">Uncharacterized protein</fullName>
    </submittedName>
</protein>
<gene>
    <name evidence="2" type="ORF">J8F10_26490</name>
</gene>
<dbReference type="EMBL" id="JAGKQQ010000001">
    <property type="protein sequence ID" value="MBP3958810.1"/>
    <property type="molecule type" value="Genomic_DNA"/>
</dbReference>
<evidence type="ECO:0000256" key="1">
    <source>
        <dbReference type="SAM" id="MobiDB-lite"/>
    </source>
</evidence>
<proteinExistence type="predicted"/>
<evidence type="ECO:0000313" key="3">
    <source>
        <dbReference type="Proteomes" id="UP000676565"/>
    </source>
</evidence>
<name>A0ABS5BYJ1_9BACT</name>
<feature type="region of interest" description="Disordered" evidence="1">
    <location>
        <begin position="161"/>
        <end position="194"/>
    </location>
</feature>
<comment type="caution">
    <text evidence="2">The sequence shown here is derived from an EMBL/GenBank/DDBJ whole genome shotgun (WGS) entry which is preliminary data.</text>
</comment>
<dbReference type="RefSeq" id="WP_210659140.1">
    <property type="nucleotide sequence ID" value="NZ_JAGKQQ010000001.1"/>
</dbReference>
<sequence>MPTPPNIAPFAGVLADLATDLRRGSCCLVVCDKGWTLPLYIGLKERLHAADVRCGYLDGRVKDATANNEGGVMLAAVAQMRWAVRAAEAEGVVFAVPHLDVMTAVEGGWTSVSREVIPLLYENAATVWLGFQDPSLQLPHLVEKVFTRRYVIEEPFRTLETVRPSPTPRALPSEEALSAESPVDTTTSSPIDPG</sequence>
<accession>A0ABS5BYJ1</accession>
<evidence type="ECO:0000313" key="2">
    <source>
        <dbReference type="EMBL" id="MBP3958810.1"/>
    </source>
</evidence>
<reference evidence="2 3" key="1">
    <citation type="submission" date="2021-04" db="EMBL/GenBank/DDBJ databases">
        <authorList>
            <person name="Ivanova A."/>
        </authorList>
    </citation>
    <scope>NUCLEOTIDE SEQUENCE [LARGE SCALE GENOMIC DNA]</scope>
    <source>
        <strain evidence="2 3">G18</strain>
    </source>
</reference>
<feature type="compositionally biased region" description="Polar residues" evidence="1">
    <location>
        <begin position="183"/>
        <end position="194"/>
    </location>
</feature>
<organism evidence="2 3">
    <name type="scientific">Gemmata palustris</name>
    <dbReference type="NCBI Taxonomy" id="2822762"/>
    <lineage>
        <taxon>Bacteria</taxon>
        <taxon>Pseudomonadati</taxon>
        <taxon>Planctomycetota</taxon>
        <taxon>Planctomycetia</taxon>
        <taxon>Gemmatales</taxon>
        <taxon>Gemmataceae</taxon>
        <taxon>Gemmata</taxon>
    </lineage>
</organism>
<keyword evidence="3" id="KW-1185">Reference proteome</keyword>